<dbReference type="EMBL" id="CP150886">
    <property type="protein sequence ID" value="WZB87706.1"/>
    <property type="molecule type" value="Genomic_DNA"/>
</dbReference>
<name>A0ABZ2URU8_9CYAN</name>
<evidence type="ECO:0000256" key="1">
    <source>
        <dbReference type="SAM" id="Coils"/>
    </source>
</evidence>
<keyword evidence="4" id="KW-1185">Reference proteome</keyword>
<accession>A0ABZ2URU8</accession>
<protein>
    <submittedName>
        <fullName evidence="3">DivIVA domain-containing protein</fullName>
    </submittedName>
</protein>
<keyword evidence="1" id="KW-0175">Coiled coil</keyword>
<evidence type="ECO:0000256" key="2">
    <source>
        <dbReference type="SAM" id="MobiDB-lite"/>
    </source>
</evidence>
<gene>
    <name evidence="3" type="ORF">WJM97_20500</name>
</gene>
<evidence type="ECO:0000313" key="4">
    <source>
        <dbReference type="Proteomes" id="UP001483337"/>
    </source>
</evidence>
<feature type="coiled-coil region" evidence="1">
    <location>
        <begin position="80"/>
        <end position="176"/>
    </location>
</feature>
<reference evidence="3 4" key="1">
    <citation type="submission" date="2024-04" db="EMBL/GenBank/DDBJ databases">
        <title>Okeanomitos corallinicola gen. &amp; sp. nov. (Nostocales, Cyanobacteria), a new toxic marine heterocyst-forming cyanobacterium from a coral reef.</title>
        <authorList>
            <person name="Li H."/>
            <person name="Li R."/>
            <person name="Kang J."/>
            <person name="Hii K.S."/>
            <person name="Mohamed H.F."/>
            <person name="Xu X."/>
            <person name="Luo Z."/>
        </authorList>
    </citation>
    <scope>NUCLEOTIDE SEQUENCE [LARGE SCALE GENOMIC DNA]</scope>
    <source>
        <strain evidence="3 4">TIOX110</strain>
    </source>
</reference>
<dbReference type="RefSeq" id="WP_353930618.1">
    <property type="nucleotide sequence ID" value="NZ_CP150886.1"/>
</dbReference>
<proteinExistence type="predicted"/>
<organism evidence="3 4">
    <name type="scientific">Okeanomitos corallinicola TIOX110</name>
    <dbReference type="NCBI Taxonomy" id="3133117"/>
    <lineage>
        <taxon>Bacteria</taxon>
        <taxon>Bacillati</taxon>
        <taxon>Cyanobacteriota</taxon>
        <taxon>Cyanophyceae</taxon>
        <taxon>Nostocales</taxon>
        <taxon>Aphanizomenonaceae</taxon>
        <taxon>Okeanomitos</taxon>
    </lineage>
</organism>
<sequence>MLQPKLSAPDPNHNGNGVPPQEGLTGQGGVDILQELNRLEDIVLAGLQIPLVGRTLVDEDKLLEQLDFVRVSLPSVFQSAAELLQQKEEIMLEAEEYGQQVVEAAQSKRAQILADNDIIRHAEREAEQLRRKVQLECDAMMQDTLAEIDRKRQTCMQELEEIRQTAIAQAQEIEDGADEYADNVLENIEQDLQDMLRIITNGRLQLRGEIAKQRNLSNHKKRSG</sequence>
<evidence type="ECO:0000313" key="3">
    <source>
        <dbReference type="EMBL" id="WZB87706.1"/>
    </source>
</evidence>
<dbReference type="Proteomes" id="UP001483337">
    <property type="component" value="Chromosome"/>
</dbReference>
<feature type="region of interest" description="Disordered" evidence="2">
    <location>
        <begin position="1"/>
        <end position="27"/>
    </location>
</feature>